<protein>
    <submittedName>
        <fullName evidence="1">Sel1 repeat-containing protein</fullName>
    </submittedName>
</protein>
<reference evidence="2" key="1">
    <citation type="submission" date="2016-11" db="EMBL/GenBank/DDBJ databases">
        <authorList>
            <person name="Varghese N."/>
            <person name="Submissions S."/>
        </authorList>
    </citation>
    <scope>NUCLEOTIDE SEQUENCE [LARGE SCALE GENOMIC DNA]</scope>
    <source>
        <strain evidence="2">DSM 16990</strain>
    </source>
</reference>
<dbReference type="PANTHER" id="PTHR43628:SF1">
    <property type="entry name" value="CHITIN SYNTHASE REGULATORY FACTOR 2-RELATED"/>
    <property type="match status" value="1"/>
</dbReference>
<dbReference type="PANTHER" id="PTHR43628">
    <property type="entry name" value="ACTIVATOR OF C KINASE PROTEIN 1-RELATED"/>
    <property type="match status" value="1"/>
</dbReference>
<dbReference type="InterPro" id="IPR052945">
    <property type="entry name" value="Mitotic_Regulator"/>
</dbReference>
<evidence type="ECO:0000313" key="1">
    <source>
        <dbReference type="EMBL" id="SHF09850.1"/>
    </source>
</evidence>
<evidence type="ECO:0000313" key="2">
    <source>
        <dbReference type="Proteomes" id="UP000184287"/>
    </source>
</evidence>
<dbReference type="Proteomes" id="UP000184287">
    <property type="component" value="Unassembled WGS sequence"/>
</dbReference>
<dbReference type="SMART" id="SM00671">
    <property type="entry name" value="SEL1"/>
    <property type="match status" value="16"/>
</dbReference>
<dbReference type="AlphaFoldDB" id="A0A1M4YVT8"/>
<dbReference type="SUPFAM" id="SSF81901">
    <property type="entry name" value="HCP-like"/>
    <property type="match status" value="4"/>
</dbReference>
<dbReference type="STRING" id="288992.SAMN04488522_10285"/>
<dbReference type="Gene3D" id="1.25.40.10">
    <property type="entry name" value="Tetratricopeptide repeat domain"/>
    <property type="match status" value="4"/>
</dbReference>
<dbReference type="InterPro" id="IPR006597">
    <property type="entry name" value="Sel1-like"/>
</dbReference>
<organism evidence="1 2">
    <name type="scientific">Pedobacter caeni</name>
    <dbReference type="NCBI Taxonomy" id="288992"/>
    <lineage>
        <taxon>Bacteria</taxon>
        <taxon>Pseudomonadati</taxon>
        <taxon>Bacteroidota</taxon>
        <taxon>Sphingobacteriia</taxon>
        <taxon>Sphingobacteriales</taxon>
        <taxon>Sphingobacteriaceae</taxon>
        <taxon>Pedobacter</taxon>
    </lineage>
</organism>
<proteinExistence type="predicted"/>
<gene>
    <name evidence="1" type="ORF">SAMN04488522_10285</name>
</gene>
<name>A0A1M4YVT8_9SPHI</name>
<dbReference type="InterPro" id="IPR011990">
    <property type="entry name" value="TPR-like_helical_dom_sf"/>
</dbReference>
<dbReference type="OrthoDB" id="9813021at2"/>
<accession>A0A1M4YVT8</accession>
<dbReference type="Pfam" id="PF08238">
    <property type="entry name" value="Sel1"/>
    <property type="match status" value="17"/>
</dbReference>
<sequence>MSLKTTYTTYQQNAKDSGPSPAIALQKLTKDELKTTKSWHQALAILEHATSLLPENSQEVFEGYEKLFMGGLDFKSAVYLDEADYDFHLETVIAVLERLAPHFPVVYSQIAFQYREARGTRRDPAKIAQYLDKAIAQNVDLAIAVKGYLQYYGVILEKDEETGLRLLQSSDSVWNKLYRGYLSLNKGETEGIPALIADLKTNTDPLIKRNALLFEGHYLDHQGDIDAAKVLYQGLVDSDESDFAIFRLGTIIFSQSEEPAAKEQAFELWKNAFELGTIEAANHLGYHSLPADEQPGNVDQAIYWFELGARYNSNFSAYRLALLYLYAPQALNIEEGIYYLDEAIRNDSLDAIIEKAELLIDGSLVEKNEEEGAALLKQAAAKKLPYALNRLGYLYETGLVVTDQPDLATALVHYEEAAELDFPTAVNNAARFYRYGLLGTADQKKAQEFFEKGVELNSPYSMTELGFMYEDGTIEENYQKAFDLFNKAAELEYPFALHTAGTYLENGYHNQNPDPEAAFPYFLKGAEMDYANCQFEVGRCYRFGTGVAENPDKALEYYRLAAEAGNPKAMVELGLCYEYEYGVSFDAQKALDYMQQAADLGYYYGQYKLGYYYMHGLVEKDTEKALQWLEKAAEAGSAHAMLEIGDYYMYDYDHIDQADKSFAYYQKAMEMGVVHEGLGLAYEYGIGVEANNAEAFKYFEMAANNNYVDAMYHTGRCYLNGLGVKENHEEAFRWFNEAAQSNNLSAQYYTGSLLLNGKGVTMNKEEGIEWLNRAAAEEHAGAQFDLGNCYLMGDGVEESEDTAMYWFEKAADNGHEKAMKLTGRKKGR</sequence>
<dbReference type="RefSeq" id="WP_073229764.1">
    <property type="nucleotide sequence ID" value="NZ_FQUQ01000002.1"/>
</dbReference>
<keyword evidence="2" id="KW-1185">Reference proteome</keyword>
<dbReference type="EMBL" id="FQUQ01000002">
    <property type="protein sequence ID" value="SHF09850.1"/>
    <property type="molecule type" value="Genomic_DNA"/>
</dbReference>